<protein>
    <recommendedName>
        <fullName evidence="1">RmlD-like substrate binding domain-containing protein</fullName>
    </recommendedName>
</protein>
<dbReference type="Pfam" id="PF04321">
    <property type="entry name" value="RmlD_sub_bind"/>
    <property type="match status" value="1"/>
</dbReference>
<reference evidence="2" key="1">
    <citation type="submission" date="2018-05" db="EMBL/GenBank/DDBJ databases">
        <authorList>
            <person name="Lanie J.A."/>
            <person name="Ng W.-L."/>
            <person name="Kazmierczak K.M."/>
            <person name="Andrzejewski T.M."/>
            <person name="Davidsen T.M."/>
            <person name="Wayne K.J."/>
            <person name="Tettelin H."/>
            <person name="Glass J.I."/>
            <person name="Rusch D."/>
            <person name="Podicherti R."/>
            <person name="Tsui H.-C.T."/>
            <person name="Winkler M.E."/>
        </authorList>
    </citation>
    <scope>NUCLEOTIDE SEQUENCE</scope>
</reference>
<dbReference type="EMBL" id="UINC01184428">
    <property type="protein sequence ID" value="SVD95641.1"/>
    <property type="molecule type" value="Genomic_DNA"/>
</dbReference>
<dbReference type="GO" id="GO:0008831">
    <property type="term" value="F:dTDP-4-dehydrorhamnose reductase activity"/>
    <property type="evidence" value="ECO:0007669"/>
    <property type="project" value="TreeGrafter"/>
</dbReference>
<dbReference type="PANTHER" id="PTHR10491:SF4">
    <property type="entry name" value="METHIONINE ADENOSYLTRANSFERASE 2 SUBUNIT BETA"/>
    <property type="match status" value="1"/>
</dbReference>
<feature type="non-terminal residue" evidence="2">
    <location>
        <position position="100"/>
    </location>
</feature>
<dbReference type="SUPFAM" id="SSF51735">
    <property type="entry name" value="NAD(P)-binding Rossmann-fold domains"/>
    <property type="match status" value="1"/>
</dbReference>
<dbReference type="InterPro" id="IPR005913">
    <property type="entry name" value="dTDP_dehydrorham_reduct"/>
</dbReference>
<feature type="domain" description="RmlD-like substrate binding" evidence="1">
    <location>
        <begin position="1"/>
        <end position="100"/>
    </location>
</feature>
<name>A0A382ZJK8_9ZZZZ</name>
<proteinExistence type="predicted"/>
<dbReference type="InterPro" id="IPR036291">
    <property type="entry name" value="NAD(P)-bd_dom_sf"/>
</dbReference>
<evidence type="ECO:0000259" key="1">
    <source>
        <dbReference type="Pfam" id="PF04321"/>
    </source>
</evidence>
<sequence>MKVLLFGRTGQVGSALAEQAVAPVVLQSLDRVDVDLADSSAIDRVIREAQPDVVFNAAAYTAVDGAESEPDEVHQVNAKAPGVMARACLECQALLVHYST</sequence>
<organism evidence="2">
    <name type="scientific">marine metagenome</name>
    <dbReference type="NCBI Taxonomy" id="408172"/>
    <lineage>
        <taxon>unclassified sequences</taxon>
        <taxon>metagenomes</taxon>
        <taxon>ecological metagenomes</taxon>
    </lineage>
</organism>
<dbReference type="PANTHER" id="PTHR10491">
    <property type="entry name" value="DTDP-4-DEHYDRORHAMNOSE REDUCTASE"/>
    <property type="match status" value="1"/>
</dbReference>
<dbReference type="Gene3D" id="3.40.50.720">
    <property type="entry name" value="NAD(P)-binding Rossmann-like Domain"/>
    <property type="match status" value="1"/>
</dbReference>
<dbReference type="AlphaFoldDB" id="A0A382ZJK8"/>
<dbReference type="GO" id="GO:0019305">
    <property type="term" value="P:dTDP-rhamnose biosynthetic process"/>
    <property type="evidence" value="ECO:0007669"/>
    <property type="project" value="TreeGrafter"/>
</dbReference>
<accession>A0A382ZJK8</accession>
<dbReference type="GO" id="GO:0005829">
    <property type="term" value="C:cytosol"/>
    <property type="evidence" value="ECO:0007669"/>
    <property type="project" value="TreeGrafter"/>
</dbReference>
<evidence type="ECO:0000313" key="2">
    <source>
        <dbReference type="EMBL" id="SVD95641.1"/>
    </source>
</evidence>
<dbReference type="InterPro" id="IPR029903">
    <property type="entry name" value="RmlD-like-bd"/>
</dbReference>
<gene>
    <name evidence="2" type="ORF">METZ01_LOCUS448495</name>
</gene>